<keyword evidence="4" id="KW-0496">Mitochondrion</keyword>
<evidence type="ECO:0000313" key="5">
    <source>
        <dbReference type="EMBL" id="SUZ67053.1"/>
    </source>
</evidence>
<evidence type="ECO:0008006" key="6">
    <source>
        <dbReference type="Google" id="ProtNLM"/>
    </source>
</evidence>
<dbReference type="PANTHER" id="PTHR12049">
    <property type="entry name" value="PROTEIN ARGININE METHYLTRANSFERASE NDUFAF7, MITOCHONDRIAL"/>
    <property type="match status" value="1"/>
</dbReference>
<evidence type="ECO:0000256" key="3">
    <source>
        <dbReference type="ARBA" id="ARBA00022679"/>
    </source>
</evidence>
<reference evidence="5" key="1">
    <citation type="submission" date="2018-05" db="EMBL/GenBank/DDBJ databases">
        <authorList>
            <person name="Lanie J.A."/>
            <person name="Ng W.-L."/>
            <person name="Kazmierczak K.M."/>
            <person name="Andrzejewski T.M."/>
            <person name="Davidsen T.M."/>
            <person name="Wayne K.J."/>
            <person name="Tettelin H."/>
            <person name="Glass J.I."/>
            <person name="Rusch D."/>
            <person name="Podicherti R."/>
            <person name="Tsui H.-C.T."/>
            <person name="Winkler M.E."/>
        </authorList>
    </citation>
    <scope>NUCLEOTIDE SEQUENCE</scope>
</reference>
<accession>A0A381PNL0</accession>
<dbReference type="Gene3D" id="3.40.50.12710">
    <property type="match status" value="1"/>
</dbReference>
<protein>
    <recommendedName>
        <fullName evidence="6">SAM-dependent methyltransferase</fullName>
    </recommendedName>
</protein>
<dbReference type="EMBL" id="UINC01001001">
    <property type="protein sequence ID" value="SUZ67053.1"/>
    <property type="molecule type" value="Genomic_DNA"/>
</dbReference>
<gene>
    <name evidence="5" type="ORF">METZ01_LOCUS19907</name>
</gene>
<keyword evidence="3" id="KW-0808">Transferase</keyword>
<name>A0A381PNL0_9ZZZZ</name>
<evidence type="ECO:0000256" key="4">
    <source>
        <dbReference type="ARBA" id="ARBA00023128"/>
    </source>
</evidence>
<dbReference type="Pfam" id="PF02636">
    <property type="entry name" value="Methyltransf_28"/>
    <property type="match status" value="1"/>
</dbReference>
<dbReference type="GO" id="GO:0005739">
    <property type="term" value="C:mitochondrion"/>
    <property type="evidence" value="ECO:0007669"/>
    <property type="project" value="UniProtKB-SubCell"/>
</dbReference>
<dbReference type="GO" id="GO:0032259">
    <property type="term" value="P:methylation"/>
    <property type="evidence" value="ECO:0007669"/>
    <property type="project" value="UniProtKB-KW"/>
</dbReference>
<dbReference type="GO" id="GO:0035243">
    <property type="term" value="F:protein-arginine omega-N symmetric methyltransferase activity"/>
    <property type="evidence" value="ECO:0007669"/>
    <property type="project" value="TreeGrafter"/>
</dbReference>
<dbReference type="InterPro" id="IPR038375">
    <property type="entry name" value="NDUFAF7_sf"/>
</dbReference>
<dbReference type="SUPFAM" id="SSF53335">
    <property type="entry name" value="S-adenosyl-L-methionine-dependent methyltransferases"/>
    <property type="match status" value="1"/>
</dbReference>
<dbReference type="InterPro" id="IPR029063">
    <property type="entry name" value="SAM-dependent_MTases_sf"/>
</dbReference>
<evidence type="ECO:0000256" key="1">
    <source>
        <dbReference type="ARBA" id="ARBA00004173"/>
    </source>
</evidence>
<keyword evidence="2" id="KW-0489">Methyltransferase</keyword>
<proteinExistence type="predicted"/>
<dbReference type="InterPro" id="IPR003788">
    <property type="entry name" value="NDUFAF7"/>
</dbReference>
<evidence type="ECO:0000256" key="2">
    <source>
        <dbReference type="ARBA" id="ARBA00022603"/>
    </source>
</evidence>
<organism evidence="5">
    <name type="scientific">marine metagenome</name>
    <dbReference type="NCBI Taxonomy" id="408172"/>
    <lineage>
        <taxon>unclassified sequences</taxon>
        <taxon>metagenomes</taxon>
        <taxon>ecological metagenomes</taxon>
    </lineage>
</organism>
<dbReference type="CDD" id="cd02440">
    <property type="entry name" value="AdoMet_MTases"/>
    <property type="match status" value="1"/>
</dbReference>
<sequence>MLPEVKIPAGLPKTDPESIIHSARVRDYIFSKIDLAGGSISFSEYMHDALYAPGLGYYVAGMTKFGRNGDFVTAPEVSHLYGRVLANQCAQILDSIPNGSILEVGAGTGILAITILKKLGEIGQLPSSYKILEVSPDLIERQRKNISMEVPEFNSVVTWIDTLPADFEGVILANEVADALPFERFIRTKSDVLEVSVTYSDKNFIYQMRPAKDQLKESVLNIENQLDARLAEGYSSEVSLTLEAWGRDLITSLNHGILLVLDYGLGMRDYYHSERDQGWIRCHYKHHAHEEPLIFPGIQDITSWVNFSILARVAIQCGAKISGFTNQSNFLINSGLEKEFVNFKHLSTRDQLTLSKEIKVLTLPSEMGENFKCLGIQKGNLPVINAFSNGNRSHIL</sequence>
<dbReference type="PANTHER" id="PTHR12049:SF7">
    <property type="entry name" value="PROTEIN ARGININE METHYLTRANSFERASE NDUFAF7, MITOCHONDRIAL"/>
    <property type="match status" value="1"/>
</dbReference>
<comment type="subcellular location">
    <subcellularLocation>
        <location evidence="1">Mitochondrion</location>
    </subcellularLocation>
</comment>
<dbReference type="AlphaFoldDB" id="A0A381PNL0"/>